<dbReference type="RefSeq" id="WP_206430925.1">
    <property type="nucleotide sequence ID" value="NZ_QXGK01000006.1"/>
</dbReference>
<name>A0A430FUW5_9BIFI</name>
<dbReference type="CDD" id="cd06462">
    <property type="entry name" value="Peptidase_S24_S26"/>
    <property type="match status" value="1"/>
</dbReference>
<dbReference type="InterPro" id="IPR036286">
    <property type="entry name" value="LexA/Signal_pep-like_sf"/>
</dbReference>
<organism evidence="2 3">
    <name type="scientific">Bifidobacterium samirii</name>
    <dbReference type="NCBI Taxonomy" id="2306974"/>
    <lineage>
        <taxon>Bacteria</taxon>
        <taxon>Bacillati</taxon>
        <taxon>Actinomycetota</taxon>
        <taxon>Actinomycetes</taxon>
        <taxon>Bifidobacteriales</taxon>
        <taxon>Bifidobacteriaceae</taxon>
        <taxon>Bifidobacterium</taxon>
    </lineage>
</organism>
<evidence type="ECO:0008006" key="4">
    <source>
        <dbReference type="Google" id="ProtNLM"/>
    </source>
</evidence>
<accession>A0A430FUW5</accession>
<feature type="region of interest" description="Disordered" evidence="1">
    <location>
        <begin position="154"/>
        <end position="179"/>
    </location>
</feature>
<evidence type="ECO:0000313" key="3">
    <source>
        <dbReference type="Proteomes" id="UP000287470"/>
    </source>
</evidence>
<evidence type="ECO:0000313" key="2">
    <source>
        <dbReference type="EMBL" id="RSX57271.1"/>
    </source>
</evidence>
<dbReference type="Proteomes" id="UP000287470">
    <property type="component" value="Unassembled WGS sequence"/>
</dbReference>
<dbReference type="EMBL" id="QXGK01000006">
    <property type="protein sequence ID" value="RSX57271.1"/>
    <property type="molecule type" value="Genomic_DNA"/>
</dbReference>
<keyword evidence="3" id="KW-1185">Reference proteome</keyword>
<proteinExistence type="predicted"/>
<evidence type="ECO:0000256" key="1">
    <source>
        <dbReference type="SAM" id="MobiDB-lite"/>
    </source>
</evidence>
<comment type="caution">
    <text evidence="2">The sequence shown here is derived from an EMBL/GenBank/DDBJ whole genome shotgun (WGS) entry which is preliminary data.</text>
</comment>
<protein>
    <recommendedName>
        <fullName evidence="4">Peptidase S24-like protein</fullName>
    </recommendedName>
</protein>
<dbReference type="SUPFAM" id="SSF51306">
    <property type="entry name" value="LexA/Signal peptidase"/>
    <property type="match status" value="1"/>
</dbReference>
<reference evidence="2 3" key="1">
    <citation type="submission" date="2018-09" db="EMBL/GenBank/DDBJ databases">
        <title>Characterization of the phylogenetic diversity of five novel species belonging to the genus Bifidobacterium.</title>
        <authorList>
            <person name="Lugli G.A."/>
            <person name="Duranti S."/>
            <person name="Milani C."/>
        </authorList>
    </citation>
    <scope>NUCLEOTIDE SEQUENCE [LARGE SCALE GENOMIC DNA]</scope>
    <source>
        <strain evidence="2 3">2033B</strain>
    </source>
</reference>
<gene>
    <name evidence="2" type="ORF">D2E24_0864</name>
</gene>
<dbReference type="AlphaFoldDB" id="A0A430FUW5"/>
<sequence length="179" mass="20157">MSAAEPRDFADVLAREGMLVTTTMGVSMRPMLREGRDVIVIRPLPHGERLRVGDVPLYRVGDRYVLHRVIGVHDGWYAIRGDNCVATERVSDAQVLGRLEEWYRGERHGSPADPLYRCYWRLWVGSWPMRRVARRARALAGRVKRLLMRTVGKAEKNGTTGAAGTAGESGMNGTSRRLR</sequence>